<dbReference type="Gene3D" id="1.10.275.10">
    <property type="entry name" value="Fumarase/aspartase (N-terminal domain)"/>
    <property type="match status" value="1"/>
</dbReference>
<dbReference type="Proteomes" id="UP001601442">
    <property type="component" value="Unassembled WGS sequence"/>
</dbReference>
<evidence type="ECO:0000256" key="1">
    <source>
        <dbReference type="ARBA" id="ARBA00023239"/>
    </source>
</evidence>
<dbReference type="SMART" id="SM00998">
    <property type="entry name" value="ADSL_C"/>
    <property type="match status" value="1"/>
</dbReference>
<dbReference type="PANTHER" id="PTHR43172:SF2">
    <property type="entry name" value="ADENYLOSUCCINATE LYASE C-TERMINAL DOMAIN-CONTAINING PROTEIN"/>
    <property type="match status" value="1"/>
</dbReference>
<sequence length="755" mass="79230">MSELFDPVLAAGPITAATSDAAWLQAILDAEAALARAQADAGIISRAHAETIADACRQDEFDAGEIGSAAIVIGNPVGPLVRALTARVAQVDQSAAGAVHRGATSQDILDTAAMLVARRAVDELFIEATAIADHLASLAAQHACTPQVGRSLLQQALPITFGLTASGWLTALDSAASSLAEMIPRLAVQLGGAAGTLATLGNDGPAVLAAFAQRTGLAEPVLPWHTDRTRIAGLAAALGTLSGVVAKIARDITLLAQTEIAEVAEIADGIGGSSTLPHKRNPIAAISAAAAAAQAPGLIATLLTASAHEQQRAAGSWHAEWRPFTELLRSTGSAVFWLRTSLNRLRVHPARMRENLSASGGLILAERVTAALAPDVGRLAAHDAITECARSASAETRFDTLLLNHPVLKPHLTADRVHALLEPSGYLGSTREFIDRALTTHAHSTAKNLGDMPSSHGDPEPMTATRNVPAASERPGTGTHSSDRSGPSHPSARPTSQVRPVEVRYQIDGPADGIPILLGNSIGSDLSIWDSYVAPLSDSGFRVIRYDLRGHGDSPVPAGPYTIDDLGADAVTLLDRLGAERVHTVGISLGGMLGLWMARHAPERIDRLVVCCSSARPGNRRMWIDRAAQARNEGMHGIADQSITRWFTPEWRNAHPVLADRMRRLTATTPAEGYAACCELLAELDLEPDLSAITAPTLVISGTGDAALSAEHGRSIAAAIPDARFEIVDNAAHLGTVEQSEHFLDLILQHVRTTT</sequence>
<dbReference type="Gene3D" id="3.40.50.1820">
    <property type="entry name" value="alpha/beta hydrolase"/>
    <property type="match status" value="1"/>
</dbReference>
<evidence type="ECO:0000313" key="6">
    <source>
        <dbReference type="Proteomes" id="UP001601442"/>
    </source>
</evidence>
<comment type="caution">
    <text evidence="5">The sequence shown here is derived from an EMBL/GenBank/DDBJ whole genome shotgun (WGS) entry which is preliminary data.</text>
</comment>
<keyword evidence="5" id="KW-0378">Hydrolase</keyword>
<feature type="region of interest" description="Disordered" evidence="3">
    <location>
        <begin position="445"/>
        <end position="500"/>
    </location>
</feature>
<dbReference type="Gene3D" id="1.10.40.30">
    <property type="entry name" value="Fumarase/aspartase (C-terminal domain)"/>
    <property type="match status" value="1"/>
</dbReference>
<name>A0ABW6PF13_9NOCA</name>
<keyword evidence="6" id="KW-1185">Reference proteome</keyword>
<dbReference type="PRINTS" id="PR00149">
    <property type="entry name" value="FUMRATELYASE"/>
</dbReference>
<dbReference type="PANTHER" id="PTHR43172">
    <property type="entry name" value="ADENYLOSUCCINATE LYASE"/>
    <property type="match status" value="1"/>
</dbReference>
<evidence type="ECO:0000256" key="2">
    <source>
        <dbReference type="ARBA" id="ARBA00034772"/>
    </source>
</evidence>
<dbReference type="SUPFAM" id="SSF48557">
    <property type="entry name" value="L-aspartase-like"/>
    <property type="match status" value="1"/>
</dbReference>
<dbReference type="SUPFAM" id="SSF53474">
    <property type="entry name" value="alpha/beta-Hydrolases"/>
    <property type="match status" value="1"/>
</dbReference>
<dbReference type="Pfam" id="PF10397">
    <property type="entry name" value="ADSL_C"/>
    <property type="match status" value="1"/>
</dbReference>
<dbReference type="EMBL" id="JBIAMT010000011">
    <property type="protein sequence ID" value="MFF0501773.1"/>
    <property type="molecule type" value="Genomic_DNA"/>
</dbReference>
<dbReference type="GO" id="GO:0047570">
    <property type="term" value="F:3-oxoadipate enol-lactonase activity"/>
    <property type="evidence" value="ECO:0007669"/>
    <property type="project" value="UniProtKB-EC"/>
</dbReference>
<gene>
    <name evidence="5" type="primary">pcaD</name>
    <name evidence="5" type="ORF">ACFYU5_35665</name>
</gene>
<dbReference type="NCBIfam" id="TIGR02427">
    <property type="entry name" value="protocat_pcaD"/>
    <property type="match status" value="1"/>
</dbReference>
<dbReference type="InterPro" id="IPR029058">
    <property type="entry name" value="AB_hydrolase_fold"/>
</dbReference>
<protein>
    <submittedName>
        <fullName evidence="5">3-oxoadipate enol-lactonase</fullName>
        <ecNumber evidence="5">3.1.1.24</ecNumber>
    </submittedName>
</protein>
<dbReference type="InterPro" id="IPR024083">
    <property type="entry name" value="Fumarase/histidase_N"/>
</dbReference>
<dbReference type="InterPro" id="IPR000362">
    <property type="entry name" value="Fumarate_lyase_fam"/>
</dbReference>
<dbReference type="Pfam" id="PF00561">
    <property type="entry name" value="Abhydrolase_1"/>
    <property type="match status" value="1"/>
</dbReference>
<comment type="similarity">
    <text evidence="2">Belongs to the class-II fumarase/aspartase family.</text>
</comment>
<keyword evidence="1" id="KW-0456">Lyase</keyword>
<dbReference type="InterPro" id="IPR008948">
    <property type="entry name" value="L-Aspartase-like"/>
</dbReference>
<dbReference type="PRINTS" id="PR00111">
    <property type="entry name" value="ABHYDROLASE"/>
</dbReference>
<evidence type="ECO:0000313" key="5">
    <source>
        <dbReference type="EMBL" id="MFF0501773.1"/>
    </source>
</evidence>
<evidence type="ECO:0000256" key="3">
    <source>
        <dbReference type="SAM" id="MobiDB-lite"/>
    </source>
</evidence>
<organism evidence="5 6">
    <name type="scientific">Nocardia aobensis</name>
    <dbReference type="NCBI Taxonomy" id="257277"/>
    <lineage>
        <taxon>Bacteria</taxon>
        <taxon>Bacillati</taxon>
        <taxon>Actinomycetota</taxon>
        <taxon>Actinomycetes</taxon>
        <taxon>Mycobacteriales</taxon>
        <taxon>Nocardiaceae</taxon>
        <taxon>Nocardia</taxon>
    </lineage>
</organism>
<evidence type="ECO:0000259" key="4">
    <source>
        <dbReference type="SMART" id="SM00998"/>
    </source>
</evidence>
<dbReference type="Gene3D" id="1.20.200.10">
    <property type="entry name" value="Fumarase/aspartase (Central domain)"/>
    <property type="match status" value="1"/>
</dbReference>
<accession>A0ABW6PF13</accession>
<proteinExistence type="inferred from homology"/>
<dbReference type="EC" id="3.1.1.24" evidence="5"/>
<dbReference type="Pfam" id="PF00206">
    <property type="entry name" value="Lyase_1"/>
    <property type="match status" value="1"/>
</dbReference>
<dbReference type="CDD" id="cd01597">
    <property type="entry name" value="pCLME"/>
    <property type="match status" value="1"/>
</dbReference>
<dbReference type="InterPro" id="IPR019468">
    <property type="entry name" value="AdenyloSucc_lyase_C"/>
</dbReference>
<dbReference type="InterPro" id="IPR000073">
    <property type="entry name" value="AB_hydrolase_1"/>
</dbReference>
<dbReference type="InterPro" id="IPR022761">
    <property type="entry name" value="Fumarate_lyase_N"/>
</dbReference>
<reference evidence="5 6" key="1">
    <citation type="submission" date="2024-10" db="EMBL/GenBank/DDBJ databases">
        <title>The Natural Products Discovery Center: Release of the First 8490 Sequenced Strains for Exploring Actinobacteria Biosynthetic Diversity.</title>
        <authorList>
            <person name="Kalkreuter E."/>
            <person name="Kautsar S.A."/>
            <person name="Yang D."/>
            <person name="Bader C.D."/>
            <person name="Teijaro C.N."/>
            <person name="Fluegel L."/>
            <person name="Davis C.M."/>
            <person name="Simpson J.R."/>
            <person name="Lauterbach L."/>
            <person name="Steele A.D."/>
            <person name="Gui C."/>
            <person name="Meng S."/>
            <person name="Li G."/>
            <person name="Viehrig K."/>
            <person name="Ye F."/>
            <person name="Su P."/>
            <person name="Kiefer A.F."/>
            <person name="Nichols A."/>
            <person name="Cepeda A.J."/>
            <person name="Yan W."/>
            <person name="Fan B."/>
            <person name="Jiang Y."/>
            <person name="Adhikari A."/>
            <person name="Zheng C.-J."/>
            <person name="Schuster L."/>
            <person name="Cowan T.M."/>
            <person name="Smanski M.J."/>
            <person name="Chevrette M.G."/>
            <person name="De Carvalho L.P.S."/>
            <person name="Shen B."/>
        </authorList>
    </citation>
    <scope>NUCLEOTIDE SEQUENCE [LARGE SCALE GENOMIC DNA]</scope>
    <source>
        <strain evidence="5 6">NPDC004119</strain>
    </source>
</reference>
<feature type="domain" description="Adenylosuccinate lyase C-terminal" evidence="4">
    <location>
        <begin position="360"/>
        <end position="438"/>
    </location>
</feature>
<dbReference type="RefSeq" id="WP_387401770.1">
    <property type="nucleotide sequence ID" value="NZ_JBIAMT010000011.1"/>
</dbReference>
<dbReference type="InterPro" id="IPR026968">
    <property type="entry name" value="PcaD/CatD"/>
</dbReference>